<organism evidence="3 4">
    <name type="scientific">Rhodovibrio sodomensis</name>
    <dbReference type="NCBI Taxonomy" id="1088"/>
    <lineage>
        <taxon>Bacteria</taxon>
        <taxon>Pseudomonadati</taxon>
        <taxon>Pseudomonadota</taxon>
        <taxon>Alphaproteobacteria</taxon>
        <taxon>Rhodospirillales</taxon>
        <taxon>Rhodovibrionaceae</taxon>
        <taxon>Rhodovibrio</taxon>
    </lineage>
</organism>
<dbReference type="InterPro" id="IPR025263">
    <property type="entry name" value="YhdP_central"/>
</dbReference>
<feature type="transmembrane region" description="Helical" evidence="1">
    <location>
        <begin position="12"/>
        <end position="32"/>
    </location>
</feature>
<dbReference type="InterPro" id="IPR011836">
    <property type="entry name" value="YhdP"/>
</dbReference>
<dbReference type="RefSeq" id="WP_200341493.1">
    <property type="nucleotide sequence ID" value="NZ_NRRL01000040.1"/>
</dbReference>
<evidence type="ECO:0000256" key="1">
    <source>
        <dbReference type="SAM" id="Phobius"/>
    </source>
</evidence>
<dbReference type="Pfam" id="PF13116">
    <property type="entry name" value="YhdP"/>
    <property type="match status" value="1"/>
</dbReference>
<feature type="domain" description="YhdP central" evidence="2">
    <location>
        <begin position="289"/>
        <end position="550"/>
    </location>
</feature>
<accession>A0ABS1DGC9</accession>
<reference evidence="3 4" key="1">
    <citation type="journal article" date="2020" name="Microorganisms">
        <title>Osmotic Adaptation and Compatible Solute Biosynthesis of Phototrophic Bacteria as Revealed from Genome Analyses.</title>
        <authorList>
            <person name="Imhoff J.F."/>
            <person name="Rahn T."/>
            <person name="Kunzel S."/>
            <person name="Keller A."/>
            <person name="Neulinger S.C."/>
        </authorList>
    </citation>
    <scope>NUCLEOTIDE SEQUENCE [LARGE SCALE GENOMIC DNA]</scope>
    <source>
        <strain evidence="3 4">DSM 9895</strain>
    </source>
</reference>
<proteinExistence type="predicted"/>
<name>A0ABS1DGC9_9PROT</name>
<evidence type="ECO:0000259" key="2">
    <source>
        <dbReference type="Pfam" id="PF13116"/>
    </source>
</evidence>
<evidence type="ECO:0000313" key="4">
    <source>
        <dbReference type="Proteomes" id="UP001296873"/>
    </source>
</evidence>
<gene>
    <name evidence="3" type="ORF">CKO28_14110</name>
</gene>
<keyword evidence="4" id="KW-1185">Reference proteome</keyword>
<dbReference type="EMBL" id="NRRL01000040">
    <property type="protein sequence ID" value="MBK1669167.1"/>
    <property type="molecule type" value="Genomic_DNA"/>
</dbReference>
<dbReference type="PANTHER" id="PTHR38690">
    <property type="entry name" value="PROTEASE-RELATED"/>
    <property type="match status" value="1"/>
</dbReference>
<sequence length="1089" mass="114599">MVKRTTRIVLELVSALLAFALIVGGVLVWRVAQGPVQLDFLTPRIEAALSDGAGDFDVRVGSTVLAWEGWPETFALRVRDLRASRDGQVVASLPAVDLRLSLAALVRGTVAPTAVTGRGANLTIVRDADGLRFAGDRTAAQTTQPDALPAPAGSGQGASAVVPALLDDLMAAPGPDRPLSYLNSLRVVRSSITVRDEVLGQTWVAPDASVRLRRSAQGLDGQANLAVALGDQTVRAQAEIGYVRGSGRLDVRATFDGLRPNALAARLPRLSAAGQIDIALSGEVEATLALSGELRAASARVSGRDGTVAWPGLLPEPRPVRRVRADVRYDAVARQVKLQDLEIAFGADDAGGPTLRASGSAKLQPDGSATATVTLRAMGLKLDRLGDYWPVGMAADARDWVVPNIRTGTAERAELSANLRLPSDGGLPAIEPAGLTGSIDYTNLDVHYLRPMPPVTDVDGTASFTAQRFDLRIASGRLGNLTIPDGDIAITGLDESDQAIDIAFGLQGELRQALQLLDHQRLDLLGRLGLDPNSVSGRIARGDVTFKFPLIDELTFERTQVQADARLTDVRVADFALGQDVRDGDLDLSVNKAGMTVTGPVRLGGVRVSEMTWKENFAADAEVVTEIVAAVPALSAADRANLGIETRPYLEGPVGLDVRYRSFRGNRSQVQLAGDLTPARLALESAEWVKPPGNPADLEATVVLENGEPRALQDVRASATAQDGSLLRLDGGTARLSDGGLGLARIQLAELRLGRNDLTGVALARTQTGWTAEIGGGVLDLAPHLSDALAGASEDTDTGGRPSLELTTSNLQRVYFADDRYVENVTLSARRGTAGWWREVSIRGEAPARFARKGGAAADRARPFRLDYGPGPGGGPRRLTVQAADSGAMLRALDVYDSIEGGRMRVTGTARGPAPTSPLDADVRITDFRLVDAPTMARILTLGSFTGIRNAMQGEGIGFESLTGDVVFDRGRLTTELLHAYGPALGVTVQGAVDLRKEAVDLNGVVVPAASTNKVLGNIPVLGRLLTGGEGEGLFAVTYDVTGPLGGPEVSVNPLSALAPGFLRGLFGRLGDLTQGAPNPDWPPSRSGN</sequence>
<dbReference type="PANTHER" id="PTHR38690:SF1">
    <property type="entry name" value="PROTEASE"/>
    <property type="match status" value="1"/>
</dbReference>
<keyword evidence="1" id="KW-0812">Transmembrane</keyword>
<evidence type="ECO:0000313" key="3">
    <source>
        <dbReference type="EMBL" id="MBK1669167.1"/>
    </source>
</evidence>
<keyword evidence="1" id="KW-0472">Membrane</keyword>
<keyword evidence="1" id="KW-1133">Transmembrane helix</keyword>
<comment type="caution">
    <text evidence="3">The sequence shown here is derived from an EMBL/GenBank/DDBJ whole genome shotgun (WGS) entry which is preliminary data.</text>
</comment>
<dbReference type="Proteomes" id="UP001296873">
    <property type="component" value="Unassembled WGS sequence"/>
</dbReference>
<protein>
    <recommendedName>
        <fullName evidence="2">YhdP central domain-containing protein</fullName>
    </recommendedName>
</protein>